<evidence type="ECO:0000313" key="1">
    <source>
        <dbReference type="Proteomes" id="UP000887579"/>
    </source>
</evidence>
<organism evidence="1 2">
    <name type="scientific">Panagrolaimus sp. ES5</name>
    <dbReference type="NCBI Taxonomy" id="591445"/>
    <lineage>
        <taxon>Eukaryota</taxon>
        <taxon>Metazoa</taxon>
        <taxon>Ecdysozoa</taxon>
        <taxon>Nematoda</taxon>
        <taxon>Chromadorea</taxon>
        <taxon>Rhabditida</taxon>
        <taxon>Tylenchina</taxon>
        <taxon>Panagrolaimomorpha</taxon>
        <taxon>Panagrolaimoidea</taxon>
        <taxon>Panagrolaimidae</taxon>
        <taxon>Panagrolaimus</taxon>
    </lineage>
</organism>
<dbReference type="Proteomes" id="UP000887579">
    <property type="component" value="Unplaced"/>
</dbReference>
<reference evidence="2" key="1">
    <citation type="submission" date="2022-11" db="UniProtKB">
        <authorList>
            <consortium name="WormBaseParasite"/>
        </authorList>
    </citation>
    <scope>IDENTIFICATION</scope>
</reference>
<dbReference type="WBParaSite" id="ES5_v2.g22557.t1">
    <property type="protein sequence ID" value="ES5_v2.g22557.t1"/>
    <property type="gene ID" value="ES5_v2.g22557"/>
</dbReference>
<protein>
    <submittedName>
        <fullName evidence="2">Uncharacterized protein</fullName>
    </submittedName>
</protein>
<name>A0AC34FYH2_9BILA</name>
<accession>A0AC34FYH2</accession>
<evidence type="ECO:0000313" key="2">
    <source>
        <dbReference type="WBParaSite" id="ES5_v2.g22557.t1"/>
    </source>
</evidence>
<proteinExistence type="predicted"/>
<sequence>MAAQTTTIETVTVVRPLKIISLICLLISLILLIICLSTTYWLRTQSFHTGLFRECVDNNDLGLMAPVVGAPMPGKCHGINRKAPYITAVAVMNLIALGFTFIAFVANVLGLKSNDLHRKHLYYKAAFILALLSVLLMLVALIVFPACFFVGMSSYGSRVWEFDWSYGIAWGAMLFCFGALLLLICDKEHEEVYYKEKTIYNPPSEFA</sequence>